<dbReference type="GO" id="GO:0005524">
    <property type="term" value="F:ATP binding"/>
    <property type="evidence" value="ECO:0007669"/>
    <property type="project" value="UniProtKB-KW"/>
</dbReference>
<dbReference type="PROSITE" id="PS50043">
    <property type="entry name" value="HTH_LUXR_2"/>
    <property type="match status" value="1"/>
</dbReference>
<dbReference type="PANTHER" id="PTHR16305:SF35">
    <property type="entry name" value="TRANSCRIPTIONAL ACTIVATOR DOMAIN"/>
    <property type="match status" value="1"/>
</dbReference>
<dbReference type="InterPro" id="IPR036388">
    <property type="entry name" value="WH-like_DNA-bd_sf"/>
</dbReference>
<name>A0A3M2LMI6_9ACTN</name>
<dbReference type="EMBL" id="RFFJ01000087">
    <property type="protein sequence ID" value="RMI38651.1"/>
    <property type="molecule type" value="Genomic_DNA"/>
</dbReference>
<dbReference type="InterPro" id="IPR027417">
    <property type="entry name" value="P-loop_NTPase"/>
</dbReference>
<dbReference type="Gene3D" id="1.25.40.10">
    <property type="entry name" value="Tetratricopeptide repeat domain"/>
    <property type="match status" value="1"/>
</dbReference>
<dbReference type="PROSITE" id="PS00622">
    <property type="entry name" value="HTH_LUXR_1"/>
    <property type="match status" value="1"/>
</dbReference>
<dbReference type="SMART" id="SM00421">
    <property type="entry name" value="HTH_LUXR"/>
    <property type="match status" value="1"/>
</dbReference>
<accession>A0A3M2LMI6</accession>
<evidence type="ECO:0000256" key="2">
    <source>
        <dbReference type="ARBA" id="ARBA00022840"/>
    </source>
</evidence>
<organism evidence="4 5">
    <name type="scientific">Streptomyces triticirhizae</name>
    <dbReference type="NCBI Taxonomy" id="2483353"/>
    <lineage>
        <taxon>Bacteria</taxon>
        <taxon>Bacillati</taxon>
        <taxon>Actinomycetota</taxon>
        <taxon>Actinomycetes</taxon>
        <taxon>Kitasatosporales</taxon>
        <taxon>Streptomycetaceae</taxon>
        <taxon>Streptomyces</taxon>
    </lineage>
</organism>
<evidence type="ECO:0000313" key="5">
    <source>
        <dbReference type="Proteomes" id="UP000278673"/>
    </source>
</evidence>
<sequence length="963" mass="104662">MPQTRAACRATRSSRSRVTYRSQDSWGWRMGLVEREDEMRYTERLLESCAQGKGAIVVVSGPVATGKSAFLHLVTERAAELGWVVLDAAGAEVERSLPMGVVSQLFHGAPLPLDLMDELVRLLDEAASYALLSDSESREAQRERARVMHTLCRTLLAIAETSPLLVAVDDLHHADPASLQLLLSLARRCRGARVMLMLSESTNLRRFHPAFHSDFIGKPHSHLVKLGPLSQAGVAALLAERLDADAAGELAPRLHQISGGNPLLAGALVEEWAAAARGGRPPAPDEAPVDGEYARAVLSCLHRGEPHIRAVAEGLAVIGESHAPEWMGRLLRLDPPAVRDGLLALAAAGLLFDGGFRHPEARSAVVNDIDPARRADLHWRAARLLRDDGAPSVAVARQLVRAGQLHEPWTVEVLCEAAEEAQLNDEVDLAVQAYEAALRACRTEAETFRITAQLAQVEWRLDPAIAARHVGSLVAGLDTLSVGDRHVDWMVRFLLWNGRVAEAVSILERLGGDIECGREATSHSANRRLTTIWRTHSHPPLLDRIRPNPRVVSPPAIAGTPVGPQLQGAGSLAVVFTDGCSEEAVAGAEAVLQNSPLSDSSLARIVPALLALVYADRVDKAAPWCDQLLRESVDRGAPTWQAEFANIRSEISFRQGDLVAAEREARMAMERISMRSWGTAVGAPLAGLVLALTAMGRTDEAAEQLKHPVPEAAFQTVFGLRYLYARGCHLLATGLLPAALDDFLACGQLMREWEVDLPGFVDWRVGAATAGARMGQREDARRLLAEHQQRPAGRQSRSRAMLLVAQAELSDANRRATPLREAIDIFQGCGDRYGQAHALIELGENQREIGEHSRSRVTASMALRVAEECQAGPLVARALALNAGREKGEAWEGPHSLAGGEPLLSEAERRVVALVVVGHSNREIAEKLYVTMSTVEQHLTRIYRKLNIRSRSELPTALQDRAL</sequence>
<dbReference type="CDD" id="cd06170">
    <property type="entry name" value="LuxR_C_like"/>
    <property type="match status" value="1"/>
</dbReference>
<dbReference type="InterPro" id="IPR000792">
    <property type="entry name" value="Tscrpt_reg_LuxR_C"/>
</dbReference>
<evidence type="ECO:0000259" key="3">
    <source>
        <dbReference type="PROSITE" id="PS50043"/>
    </source>
</evidence>
<dbReference type="Gene3D" id="3.40.50.300">
    <property type="entry name" value="P-loop containing nucleotide triphosphate hydrolases"/>
    <property type="match status" value="1"/>
</dbReference>
<protein>
    <submittedName>
        <fullName evidence="4">LuxR family transcriptional regulator</fullName>
    </submittedName>
</protein>
<dbReference type="Proteomes" id="UP000278673">
    <property type="component" value="Unassembled WGS sequence"/>
</dbReference>
<evidence type="ECO:0000313" key="4">
    <source>
        <dbReference type="EMBL" id="RMI38651.1"/>
    </source>
</evidence>
<keyword evidence="1" id="KW-0547">Nucleotide-binding</keyword>
<dbReference type="InterPro" id="IPR011990">
    <property type="entry name" value="TPR-like_helical_dom_sf"/>
</dbReference>
<proteinExistence type="predicted"/>
<dbReference type="SUPFAM" id="SSF52540">
    <property type="entry name" value="P-loop containing nucleoside triphosphate hydrolases"/>
    <property type="match status" value="1"/>
</dbReference>
<dbReference type="Gene3D" id="1.10.10.10">
    <property type="entry name" value="Winged helix-like DNA-binding domain superfamily/Winged helix DNA-binding domain"/>
    <property type="match status" value="1"/>
</dbReference>
<evidence type="ECO:0000256" key="1">
    <source>
        <dbReference type="ARBA" id="ARBA00022741"/>
    </source>
</evidence>
<dbReference type="AlphaFoldDB" id="A0A3M2LMI6"/>
<comment type="caution">
    <text evidence="4">The sequence shown here is derived from an EMBL/GenBank/DDBJ whole genome shotgun (WGS) entry which is preliminary data.</text>
</comment>
<dbReference type="InterPro" id="IPR041664">
    <property type="entry name" value="AAA_16"/>
</dbReference>
<dbReference type="GO" id="GO:0006355">
    <property type="term" value="P:regulation of DNA-templated transcription"/>
    <property type="evidence" value="ECO:0007669"/>
    <property type="project" value="InterPro"/>
</dbReference>
<reference evidence="4 5" key="1">
    <citation type="submission" date="2018-10" db="EMBL/GenBank/DDBJ databases">
        <title>Isolation, diversity and antifungal activity of actinobacteria from wheat.</title>
        <authorList>
            <person name="Han C."/>
        </authorList>
    </citation>
    <scope>NUCLEOTIDE SEQUENCE [LARGE SCALE GENOMIC DNA]</scope>
    <source>
        <strain evidence="4 5">NEAU-YY642</strain>
    </source>
</reference>
<dbReference type="Pfam" id="PF00196">
    <property type="entry name" value="GerE"/>
    <property type="match status" value="1"/>
</dbReference>
<dbReference type="RefSeq" id="WP_122184649.1">
    <property type="nucleotide sequence ID" value="NZ_RFFJ01000087.1"/>
</dbReference>
<dbReference type="GO" id="GO:0005737">
    <property type="term" value="C:cytoplasm"/>
    <property type="evidence" value="ECO:0007669"/>
    <property type="project" value="TreeGrafter"/>
</dbReference>
<dbReference type="PRINTS" id="PR00038">
    <property type="entry name" value="HTHLUXR"/>
</dbReference>
<keyword evidence="5" id="KW-1185">Reference proteome</keyword>
<dbReference type="SUPFAM" id="SSF46894">
    <property type="entry name" value="C-terminal effector domain of the bipartite response regulators"/>
    <property type="match status" value="1"/>
</dbReference>
<dbReference type="Pfam" id="PF13191">
    <property type="entry name" value="AAA_16"/>
    <property type="match status" value="1"/>
</dbReference>
<feature type="domain" description="HTH luxR-type" evidence="3">
    <location>
        <begin position="897"/>
        <end position="962"/>
    </location>
</feature>
<dbReference type="PANTHER" id="PTHR16305">
    <property type="entry name" value="TESTICULAR SOLUBLE ADENYLYL CYCLASE"/>
    <property type="match status" value="1"/>
</dbReference>
<keyword evidence="2" id="KW-0067">ATP-binding</keyword>
<gene>
    <name evidence="4" type="ORF">EBN88_16510</name>
</gene>
<dbReference type="GO" id="GO:0004016">
    <property type="term" value="F:adenylate cyclase activity"/>
    <property type="evidence" value="ECO:0007669"/>
    <property type="project" value="TreeGrafter"/>
</dbReference>
<dbReference type="InterPro" id="IPR016032">
    <property type="entry name" value="Sig_transdc_resp-reg_C-effctor"/>
</dbReference>
<dbReference type="GO" id="GO:0003677">
    <property type="term" value="F:DNA binding"/>
    <property type="evidence" value="ECO:0007669"/>
    <property type="project" value="InterPro"/>
</dbReference>